<dbReference type="EMBL" id="NCEB01000007">
    <property type="protein sequence ID" value="OYX34761.1"/>
    <property type="molecule type" value="Genomic_DNA"/>
</dbReference>
<dbReference type="AlphaFoldDB" id="A0A258FQH5"/>
<reference evidence="1 2" key="1">
    <citation type="submission" date="2017-03" db="EMBL/GenBank/DDBJ databases">
        <title>Lifting the veil on microbial sulfur biogeochemistry in mining wastewaters.</title>
        <authorList>
            <person name="Kantor R.S."/>
            <person name="Colenbrander Nelson T."/>
            <person name="Marshall S."/>
            <person name="Bennett D."/>
            <person name="Apte S."/>
            <person name="Camacho D."/>
            <person name="Thomas B.C."/>
            <person name="Warren L.A."/>
            <person name="Banfield J.F."/>
        </authorList>
    </citation>
    <scope>NUCLEOTIDE SEQUENCE [LARGE SCALE GENOMIC DNA]</scope>
    <source>
        <strain evidence="1">32-69-9</strain>
    </source>
</reference>
<proteinExistence type="predicted"/>
<evidence type="ECO:0000313" key="1">
    <source>
        <dbReference type="EMBL" id="OYX34761.1"/>
    </source>
</evidence>
<comment type="caution">
    <text evidence="1">The sequence shown here is derived from an EMBL/GenBank/DDBJ whole genome shotgun (WGS) entry which is preliminary data.</text>
</comment>
<gene>
    <name evidence="1" type="ORF">B7Z01_04250</name>
</gene>
<evidence type="ECO:0008006" key="3">
    <source>
        <dbReference type="Google" id="ProtNLM"/>
    </source>
</evidence>
<accession>A0A258FQH5</accession>
<protein>
    <recommendedName>
        <fullName evidence="3">MarR family transcriptional regulator</fullName>
    </recommendedName>
</protein>
<name>A0A258FQH5_9CAUL</name>
<organism evidence="1 2">
    <name type="scientific">Brevundimonas subvibrioides</name>
    <dbReference type="NCBI Taxonomy" id="74313"/>
    <lineage>
        <taxon>Bacteria</taxon>
        <taxon>Pseudomonadati</taxon>
        <taxon>Pseudomonadota</taxon>
        <taxon>Alphaproteobacteria</taxon>
        <taxon>Caulobacterales</taxon>
        <taxon>Caulobacteraceae</taxon>
        <taxon>Brevundimonas</taxon>
    </lineage>
</organism>
<dbReference type="SUPFAM" id="SSF46785">
    <property type="entry name" value="Winged helix' DNA-binding domain"/>
    <property type="match status" value="1"/>
</dbReference>
<sequence length="103" mass="11536">MGTQETYLRAILATVARQTFSPARILEIINAGEKQQRAFNLCDGSKSQAEIVKELGLDPSNFSKTIGRWIDEGIVIRVGENREARPLHVYPLPEALIKKDSKK</sequence>
<dbReference type="Proteomes" id="UP000215595">
    <property type="component" value="Unassembled WGS sequence"/>
</dbReference>
<evidence type="ECO:0000313" key="2">
    <source>
        <dbReference type="Proteomes" id="UP000215595"/>
    </source>
</evidence>
<dbReference type="InterPro" id="IPR036390">
    <property type="entry name" value="WH_DNA-bd_sf"/>
</dbReference>